<evidence type="ECO:0000313" key="8">
    <source>
        <dbReference type="Proteomes" id="UP000823617"/>
    </source>
</evidence>
<dbReference type="Gene3D" id="2.40.170.20">
    <property type="entry name" value="TonB-dependent receptor, beta-barrel domain"/>
    <property type="match status" value="1"/>
</dbReference>
<evidence type="ECO:0000259" key="5">
    <source>
        <dbReference type="Pfam" id="PF07715"/>
    </source>
</evidence>
<reference evidence="7" key="2">
    <citation type="journal article" date="2021" name="PeerJ">
        <title>Extensive microbial diversity within the chicken gut microbiome revealed by metagenomics and culture.</title>
        <authorList>
            <person name="Gilroy R."/>
            <person name="Ravi A."/>
            <person name="Getino M."/>
            <person name="Pursley I."/>
            <person name="Horton D.L."/>
            <person name="Alikhan N.F."/>
            <person name="Baker D."/>
            <person name="Gharbi K."/>
            <person name="Hall N."/>
            <person name="Watson M."/>
            <person name="Adriaenssens E.M."/>
            <person name="Foster-Nyarko E."/>
            <person name="Jarju S."/>
            <person name="Secka A."/>
            <person name="Antonio M."/>
            <person name="Oren A."/>
            <person name="Chaudhuri R.R."/>
            <person name="La Ragione R."/>
            <person name="Hildebrand F."/>
            <person name="Pallen M.J."/>
        </authorList>
    </citation>
    <scope>NUCLEOTIDE SEQUENCE</scope>
    <source>
        <strain evidence="7">B1-3475</strain>
    </source>
</reference>
<dbReference type="InterPro" id="IPR008969">
    <property type="entry name" value="CarboxyPept-like_regulatory"/>
</dbReference>
<gene>
    <name evidence="7" type="ORF">IAC08_03545</name>
</gene>
<dbReference type="PANTHER" id="PTHR40980">
    <property type="entry name" value="PLUG DOMAIN-CONTAINING PROTEIN"/>
    <property type="match status" value="1"/>
</dbReference>
<evidence type="ECO:0000256" key="4">
    <source>
        <dbReference type="SAM" id="SignalP"/>
    </source>
</evidence>
<keyword evidence="3" id="KW-0998">Cell outer membrane</keyword>
<evidence type="ECO:0000256" key="3">
    <source>
        <dbReference type="ARBA" id="ARBA00023237"/>
    </source>
</evidence>
<feature type="domain" description="TonB-dependent receptor plug" evidence="5">
    <location>
        <begin position="155"/>
        <end position="256"/>
    </location>
</feature>
<dbReference type="Proteomes" id="UP000823617">
    <property type="component" value="Unassembled WGS sequence"/>
</dbReference>
<dbReference type="PANTHER" id="PTHR40980:SF4">
    <property type="entry name" value="TONB-DEPENDENT RECEPTOR-LIKE BETA-BARREL DOMAIN-CONTAINING PROTEIN"/>
    <property type="match status" value="1"/>
</dbReference>
<dbReference type="Pfam" id="PF07715">
    <property type="entry name" value="Plug"/>
    <property type="match status" value="1"/>
</dbReference>
<protein>
    <submittedName>
        <fullName evidence="7">TonB-dependent receptor</fullName>
    </submittedName>
</protein>
<name>A0A9D9MZG6_9BACT</name>
<keyword evidence="4" id="KW-0732">Signal</keyword>
<feature type="chain" id="PRO_5038846102" evidence="4">
    <location>
        <begin position="23"/>
        <end position="918"/>
    </location>
</feature>
<evidence type="ECO:0000259" key="6">
    <source>
        <dbReference type="Pfam" id="PF14905"/>
    </source>
</evidence>
<comment type="caution">
    <text evidence="7">The sequence shown here is derived from an EMBL/GenBank/DDBJ whole genome shotgun (WGS) entry which is preliminary data.</text>
</comment>
<proteinExistence type="predicted"/>
<dbReference type="EMBL" id="JADIMK010000035">
    <property type="protein sequence ID" value="MBO8455461.1"/>
    <property type="molecule type" value="Genomic_DNA"/>
</dbReference>
<dbReference type="SUPFAM" id="SSF49464">
    <property type="entry name" value="Carboxypeptidase regulatory domain-like"/>
    <property type="match status" value="1"/>
</dbReference>
<evidence type="ECO:0000256" key="2">
    <source>
        <dbReference type="ARBA" id="ARBA00023136"/>
    </source>
</evidence>
<dbReference type="GO" id="GO:0009279">
    <property type="term" value="C:cell outer membrane"/>
    <property type="evidence" value="ECO:0007669"/>
    <property type="project" value="UniProtKB-SubCell"/>
</dbReference>
<dbReference type="InterPro" id="IPR037066">
    <property type="entry name" value="Plug_dom_sf"/>
</dbReference>
<dbReference type="SUPFAM" id="SSF56935">
    <property type="entry name" value="Porins"/>
    <property type="match status" value="1"/>
</dbReference>
<feature type="signal peptide" evidence="4">
    <location>
        <begin position="1"/>
        <end position="22"/>
    </location>
</feature>
<feature type="domain" description="Outer membrane protein beta-barrel" evidence="6">
    <location>
        <begin position="577"/>
        <end position="881"/>
    </location>
</feature>
<comment type="subcellular location">
    <subcellularLocation>
        <location evidence="1">Cell outer membrane</location>
    </subcellularLocation>
</comment>
<keyword evidence="7" id="KW-0675">Receptor</keyword>
<dbReference type="InterPro" id="IPR041700">
    <property type="entry name" value="OMP_b-brl_3"/>
</dbReference>
<dbReference type="Pfam" id="PF14905">
    <property type="entry name" value="OMP_b-brl_3"/>
    <property type="match status" value="1"/>
</dbReference>
<dbReference type="InterPro" id="IPR036942">
    <property type="entry name" value="Beta-barrel_TonB_sf"/>
</dbReference>
<dbReference type="CDD" id="cd01347">
    <property type="entry name" value="ligand_gated_channel"/>
    <property type="match status" value="1"/>
</dbReference>
<evidence type="ECO:0000256" key="1">
    <source>
        <dbReference type="ARBA" id="ARBA00004442"/>
    </source>
</evidence>
<evidence type="ECO:0000313" key="7">
    <source>
        <dbReference type="EMBL" id="MBO8455461.1"/>
    </source>
</evidence>
<keyword evidence="2" id="KW-0472">Membrane</keyword>
<sequence>MILRSFLPLVIFLTGALQYASASVSGTGYIPEDDNTADPSGKRTAAYSAISGKVLDATTGEEITGAALILKGAPEQWTVSGLDGSFSLQADNTGENVLLCSFIGYKDAEIRLTPDCIRITVSLEPDMMVLDCATVSAENSGKTEASARAIEKTSLNVVNVMSARAMELSPDMTVANAIRRMSGVTVERNSSGEGQYAILRGMDKRYNYTLVNGVKIPSPDNKNRFVPLDIFPSEMLDRLEVTKSLTADMEGDGIAGAVNLVMKDAPSHMEVSANLATGYSALYFGRDFLSFNHKAGQKLSPYERMGRPEDYAVTMDDFTTADMKVTSARPRPDLVGGFSFGDRYFGGRLGVMAALSWQNLFRGKDTDLYYVAGSTGNGTEYRTYSEEQNRLGAHAKLDYRFSDRHKLMFYAGYMDLRESEVRDGENLKDRIVKMQWNRQYIVNTTLKGEHSFLDGEALKLDWTAVWSKACSTSPDNSKVYINMQQTHLYNTDSAEKRWEHNSDRDFAGYVNLSYSLEPAAGHDLVLKAGGMYRNKSRNSFFNEYTFDSATGREDLQYYGTDWTNFDQLLLTPRPYGNIGDPLNYDAWEDIAAGYMMARYVWKRLEVIAGARAEYTDQGYVLEFPRKTDGQGEQKYTDILPSVHVRYGIHRNGNLKFSYGRSINRPGFFEIVPYTILNEDYDEKGNPDLMHTVADNLDLRYEFFPKSSEQFMLGLFWKKLKNPIEYGLINEGQATYITPMNFGDATNAGIEADIMKYFNWFGIKANYTYTHSSITTTKKVREGTEVHTVYQTRPLYGQAAHVANLSLLFNFSRCGLEAQISGSYTGKRLSEISNWLDNDIWEAGYLQLDASIEKSFKAGVSVFAKASNLLNTPVLRFIQENQMTASLKDYERYNGGVIERREWHGQTITIGLRYRFRED</sequence>
<organism evidence="7 8">
    <name type="scientific">Candidatus Cryptobacteroides intestinigallinarum</name>
    <dbReference type="NCBI Taxonomy" id="2840767"/>
    <lineage>
        <taxon>Bacteria</taxon>
        <taxon>Pseudomonadati</taxon>
        <taxon>Bacteroidota</taxon>
        <taxon>Bacteroidia</taxon>
        <taxon>Bacteroidales</taxon>
        <taxon>Candidatus Cryptobacteroides</taxon>
    </lineage>
</organism>
<dbReference type="Pfam" id="PF13715">
    <property type="entry name" value="CarbopepD_reg_2"/>
    <property type="match status" value="1"/>
</dbReference>
<reference evidence="7" key="1">
    <citation type="submission" date="2020-10" db="EMBL/GenBank/DDBJ databases">
        <authorList>
            <person name="Gilroy R."/>
        </authorList>
    </citation>
    <scope>NUCLEOTIDE SEQUENCE</scope>
    <source>
        <strain evidence="7">B1-3475</strain>
    </source>
</reference>
<dbReference type="InterPro" id="IPR012910">
    <property type="entry name" value="Plug_dom"/>
</dbReference>
<dbReference type="AlphaFoldDB" id="A0A9D9MZG6"/>
<dbReference type="Gene3D" id="2.170.130.10">
    <property type="entry name" value="TonB-dependent receptor, plug domain"/>
    <property type="match status" value="1"/>
</dbReference>
<accession>A0A9D9MZG6</accession>